<dbReference type="Gene3D" id="3.40.50.1820">
    <property type="entry name" value="alpha/beta hydrolase"/>
    <property type="match status" value="1"/>
</dbReference>
<dbReference type="InterPro" id="IPR050309">
    <property type="entry name" value="Type-B_Carboxylest/Lipase"/>
</dbReference>
<dbReference type="InterPro" id="IPR002018">
    <property type="entry name" value="CarbesteraseB"/>
</dbReference>
<dbReference type="Pfam" id="PF00135">
    <property type="entry name" value="COesterase"/>
    <property type="match status" value="1"/>
</dbReference>
<dbReference type="OrthoDB" id="408631at2759"/>
<protein>
    <submittedName>
        <fullName evidence="3">Alpha/beta-hydrolase</fullName>
    </submittedName>
</protein>
<dbReference type="Proteomes" id="UP000248961">
    <property type="component" value="Unassembled WGS sequence"/>
</dbReference>
<dbReference type="InterPro" id="IPR029058">
    <property type="entry name" value="AB_hydrolase_fold"/>
</dbReference>
<evidence type="ECO:0000259" key="2">
    <source>
        <dbReference type="Pfam" id="PF00135"/>
    </source>
</evidence>
<feature type="signal peptide" evidence="1">
    <location>
        <begin position="1"/>
        <end position="20"/>
    </location>
</feature>
<dbReference type="EMBL" id="KZ824277">
    <property type="protein sequence ID" value="RAL13890.1"/>
    <property type="molecule type" value="Genomic_DNA"/>
</dbReference>
<dbReference type="InterPro" id="IPR016187">
    <property type="entry name" value="CTDL_fold"/>
</dbReference>
<keyword evidence="4" id="KW-1185">Reference proteome</keyword>
<gene>
    <name evidence="3" type="ORF">BO97DRAFT_404674</name>
</gene>
<dbReference type="VEuPathDB" id="FungiDB:BO97DRAFT_404674"/>
<dbReference type="SUPFAM" id="SSF56436">
    <property type="entry name" value="C-type lectin-like"/>
    <property type="match status" value="1"/>
</dbReference>
<organism evidence="3 4">
    <name type="scientific">Aspergillus homomorphus (strain CBS 101889)</name>
    <dbReference type="NCBI Taxonomy" id="1450537"/>
    <lineage>
        <taxon>Eukaryota</taxon>
        <taxon>Fungi</taxon>
        <taxon>Dikarya</taxon>
        <taxon>Ascomycota</taxon>
        <taxon>Pezizomycotina</taxon>
        <taxon>Eurotiomycetes</taxon>
        <taxon>Eurotiomycetidae</taxon>
        <taxon>Eurotiales</taxon>
        <taxon>Aspergillaceae</taxon>
        <taxon>Aspergillus</taxon>
        <taxon>Aspergillus subgen. Circumdati</taxon>
    </lineage>
</organism>
<dbReference type="STRING" id="1450537.A0A395I1F4"/>
<dbReference type="RefSeq" id="XP_025553044.1">
    <property type="nucleotide sequence ID" value="XM_025695006.1"/>
</dbReference>
<dbReference type="AlphaFoldDB" id="A0A395I1F4"/>
<dbReference type="PROSITE" id="PS00941">
    <property type="entry name" value="CARBOXYLESTERASE_B_2"/>
    <property type="match status" value="1"/>
</dbReference>
<reference evidence="3 4" key="1">
    <citation type="submission" date="2018-02" db="EMBL/GenBank/DDBJ databases">
        <title>The genomes of Aspergillus section Nigri reveals drivers in fungal speciation.</title>
        <authorList>
            <consortium name="DOE Joint Genome Institute"/>
            <person name="Vesth T.C."/>
            <person name="Nybo J."/>
            <person name="Theobald S."/>
            <person name="Brandl J."/>
            <person name="Frisvad J.C."/>
            <person name="Nielsen K.F."/>
            <person name="Lyhne E.K."/>
            <person name="Kogle M.E."/>
            <person name="Kuo A."/>
            <person name="Riley R."/>
            <person name="Clum A."/>
            <person name="Nolan M."/>
            <person name="Lipzen A."/>
            <person name="Salamov A."/>
            <person name="Henrissat B."/>
            <person name="Wiebenga A."/>
            <person name="De vries R.P."/>
            <person name="Grigoriev I.V."/>
            <person name="Mortensen U.H."/>
            <person name="Andersen M.R."/>
            <person name="Baker S.E."/>
        </authorList>
    </citation>
    <scope>NUCLEOTIDE SEQUENCE [LARGE SCALE GENOMIC DNA]</scope>
    <source>
        <strain evidence="3 4">CBS 101889</strain>
    </source>
</reference>
<feature type="chain" id="PRO_5017204112" evidence="1">
    <location>
        <begin position="21"/>
        <end position="718"/>
    </location>
</feature>
<dbReference type="InterPro" id="IPR019819">
    <property type="entry name" value="Carboxylesterase_B_CS"/>
</dbReference>
<dbReference type="GeneID" id="37199295"/>
<evidence type="ECO:0000313" key="3">
    <source>
        <dbReference type="EMBL" id="RAL13890.1"/>
    </source>
</evidence>
<keyword evidence="3" id="KW-0378">Hydrolase</keyword>
<name>A0A395I1F4_ASPHC</name>
<accession>A0A395I1F4</accession>
<evidence type="ECO:0000256" key="1">
    <source>
        <dbReference type="SAM" id="SignalP"/>
    </source>
</evidence>
<feature type="domain" description="Carboxylesterase type B" evidence="2">
    <location>
        <begin position="150"/>
        <end position="675"/>
    </location>
</feature>
<sequence>MVYRNGLIWAVAAAVAPAMAGNPNSVTPPFAVLVENNLDLSVEHSPSFLLLSKPTTAEKATIACTALQEDLVPSNNTHELHSLLFHYDNLMNTSSDSTFWLQPANGICYSYNRLNGTIKPDDCEHAYQGICTNTAPFQRNVQLPATNKAVVVNTTQGLVHGFRDRLAARFQGIPYAKPPVGHRRLQNPERLDHLHNFANESAYDATRFKPICPQDMSNNPGVKLNMTTSEDCLYLNVYTPSIPAGNSSLLPVLFWIHGGSYCYGGSSFPYYLGMNIASRQSMVVVSVNYRLGALGWLTEPKPSNSSMIGTNQAMRDQLMALEWVQQHIAAYGGDPTKVTILGESAGGSSVMSLLQTPAAKGQFSHAIVESGNTLSGWQRPEIATALSELFLNITGCPDYGCVKCNLTTSAMLAAQDRLFTLAQEILPRGQVCSLEPLRPFIDGDLLHEDWNTALQAGRYTHVPTLVTYNHDEYGLFLQENSTFTHTAANFSSAEAYLATFLLGEERTQAVLSTPELGFTRAALANHSDIDTPFVNFTTNYWYRCNGELYAGALAQNNAEVWELTWEVNVPEFIPGRLCGAGSGRVCHGSGRVCHGSGRVCHGSGRVCHGSELPLIFGSAAYDNISAAVLTETGYWDRARRSVDLYARFARKGRMVDVASNGSTVFPPRGGNETHYVIHWRDRPVVRAGGVNWGACKKMEEMRLYDRLYYPYTGPVLGL</sequence>
<dbReference type="SUPFAM" id="SSF53474">
    <property type="entry name" value="alpha/beta-Hydrolases"/>
    <property type="match status" value="1"/>
</dbReference>
<proteinExistence type="predicted"/>
<keyword evidence="1" id="KW-0732">Signal</keyword>
<dbReference type="PANTHER" id="PTHR11559">
    <property type="entry name" value="CARBOXYLESTERASE"/>
    <property type="match status" value="1"/>
</dbReference>
<dbReference type="GO" id="GO:0016787">
    <property type="term" value="F:hydrolase activity"/>
    <property type="evidence" value="ECO:0007669"/>
    <property type="project" value="UniProtKB-KW"/>
</dbReference>
<evidence type="ECO:0000313" key="4">
    <source>
        <dbReference type="Proteomes" id="UP000248961"/>
    </source>
</evidence>